<dbReference type="Proteomes" id="UP000224460">
    <property type="component" value="Unassembled WGS sequence"/>
</dbReference>
<organism evidence="1 2">
    <name type="scientific">Sporanaerobium hydrogeniformans</name>
    <dbReference type="NCBI Taxonomy" id="3072179"/>
    <lineage>
        <taxon>Bacteria</taxon>
        <taxon>Bacillati</taxon>
        <taxon>Bacillota</taxon>
        <taxon>Clostridia</taxon>
        <taxon>Lachnospirales</taxon>
        <taxon>Lachnospiraceae</taxon>
        <taxon>Sporanaerobium</taxon>
    </lineage>
</organism>
<evidence type="ECO:0000313" key="1">
    <source>
        <dbReference type="EMBL" id="PHV70347.1"/>
    </source>
</evidence>
<keyword evidence="2" id="KW-1185">Reference proteome</keyword>
<gene>
    <name evidence="1" type="ORF">CS063_10675</name>
</gene>
<protein>
    <submittedName>
        <fullName evidence="1">Nickel ABC transporter permease</fullName>
    </submittedName>
</protein>
<proteinExistence type="predicted"/>
<sequence length="332" mass="35926">MKLNYMALNYHKLLGANKTMKHYLLQKLFSLFLVLFGISLAAFVLGILTPGNPAELALSKGGYSPTPEQIKEIEIEMGLDVPYPVQYVKWLNRVLHGDLGTSYASSRPVRQELIERIPITLKLGSCAMVVTCINGILIGCIAAAFRGKGIDKIVQLGINISLSLPAFWFALLLILFFSESLGWLPTSGNGGIRFLIMPTTVLALPASATAARLMRSSLLAEFGKPYYLAAIARGTNRFEQIIKNALPNAIVPVIALMGNTLGGLLGGSVIVETIFALPGIGSYAIEAIYGRDYPALQGYVLVTGCVYVLVSLLVDGISLLLDPKVRVGRRRL</sequence>
<reference evidence="1" key="1">
    <citation type="submission" date="2017-10" db="EMBL/GenBank/DDBJ databases">
        <title>Genome sequence of cellulolytic Lachnospiraceae bacterium XHS1971 isolated from hotspring sediment.</title>
        <authorList>
            <person name="Vasudevan G."/>
            <person name="Joshi A.J."/>
            <person name="Hivarkar S."/>
            <person name="Lanjekar V.B."/>
            <person name="Dhakephalkar P.K."/>
            <person name="Dagar S."/>
        </authorList>
    </citation>
    <scope>NUCLEOTIDE SEQUENCE</scope>
    <source>
        <strain evidence="1">XHS1971</strain>
    </source>
</reference>
<accession>A0AC61DBE8</accession>
<evidence type="ECO:0000313" key="2">
    <source>
        <dbReference type="Proteomes" id="UP000224460"/>
    </source>
</evidence>
<dbReference type="EMBL" id="PEDL01000011">
    <property type="protein sequence ID" value="PHV70347.1"/>
    <property type="molecule type" value="Genomic_DNA"/>
</dbReference>
<comment type="caution">
    <text evidence="1">The sequence shown here is derived from an EMBL/GenBank/DDBJ whole genome shotgun (WGS) entry which is preliminary data.</text>
</comment>
<name>A0AC61DBE8_9FIRM</name>